<keyword evidence="4" id="KW-1185">Reference proteome</keyword>
<reference evidence="2 4" key="1">
    <citation type="submission" date="2014-03" db="EMBL/GenBank/DDBJ databases">
        <title>Complete genome sequence of the Radio-Resistant Rubrobacter radiotolerans RSPS-4.</title>
        <authorList>
            <person name="Egas C.C."/>
            <person name="Barroso C.C."/>
            <person name="Froufe H.J.C."/>
            <person name="Pacheco J.J."/>
            <person name="Albuquerque L.L."/>
            <person name="da Costa M.M.S."/>
        </authorList>
    </citation>
    <scope>NUCLEOTIDE SEQUENCE [LARGE SCALE GENOMIC DNA]</scope>
    <source>
        <strain evidence="2 4">RSPS-4</strain>
    </source>
</reference>
<evidence type="ECO:0000313" key="4">
    <source>
        <dbReference type="Proteomes" id="UP000025229"/>
    </source>
</evidence>
<dbReference type="InterPro" id="IPR042070">
    <property type="entry name" value="PucR_C-HTH_sf"/>
</dbReference>
<dbReference type="InterPro" id="IPR051448">
    <property type="entry name" value="CdaR-like_regulators"/>
</dbReference>
<dbReference type="InterPro" id="IPR009057">
    <property type="entry name" value="Homeodomain-like_sf"/>
</dbReference>
<gene>
    <name evidence="2" type="ORF">RradSPS_2627</name>
    <name evidence="3" type="ORF">SIL72_00770</name>
</gene>
<dbReference type="RefSeq" id="WP_084264004.1">
    <property type="nucleotide sequence ID" value="NZ_CP007514.1"/>
</dbReference>
<dbReference type="HOGENOM" id="CLU_2143978_0_0_11"/>
<dbReference type="Gene3D" id="1.10.10.2840">
    <property type="entry name" value="PucR C-terminal helix-turn-helix domain"/>
    <property type="match status" value="1"/>
</dbReference>
<dbReference type="EMBL" id="CP007514">
    <property type="protein sequence ID" value="AHY47910.1"/>
    <property type="molecule type" value="Genomic_DNA"/>
</dbReference>
<dbReference type="STRING" id="42256.RradSPS_2627"/>
<dbReference type="Proteomes" id="UP001281130">
    <property type="component" value="Unassembled WGS sequence"/>
</dbReference>
<dbReference type="PANTHER" id="PTHR33744">
    <property type="entry name" value="CARBOHYDRATE DIACID REGULATOR"/>
    <property type="match status" value="1"/>
</dbReference>
<dbReference type="InterPro" id="IPR025736">
    <property type="entry name" value="PucR_C-HTH_dom"/>
</dbReference>
<dbReference type="Proteomes" id="UP000025229">
    <property type="component" value="Chromosome"/>
</dbReference>
<evidence type="ECO:0000313" key="2">
    <source>
        <dbReference type="EMBL" id="AHY47910.1"/>
    </source>
</evidence>
<evidence type="ECO:0000259" key="1">
    <source>
        <dbReference type="Pfam" id="PF13556"/>
    </source>
</evidence>
<protein>
    <submittedName>
        <fullName evidence="3">Helix-turn-helix domain-containing protein</fullName>
    </submittedName>
    <submittedName>
        <fullName evidence="2">PucR C-terminal helix-turn-helix domain</fullName>
    </submittedName>
</protein>
<reference evidence="3" key="2">
    <citation type="submission" date="2023-11" db="EMBL/GenBank/DDBJ databases">
        <title>MicrobeMod: A computational toolkit for identifying prokaryotic methylation and restriction-modification with nanopore sequencing.</title>
        <authorList>
            <person name="Crits-Christoph A."/>
            <person name="Kang S.C."/>
            <person name="Lee H."/>
            <person name="Ostrov N."/>
        </authorList>
    </citation>
    <scope>NUCLEOTIDE SEQUENCE</scope>
    <source>
        <strain evidence="3">ATCC 51242</strain>
    </source>
</reference>
<proteinExistence type="predicted"/>
<dbReference type="KEGG" id="rrd:RradSPS_2627"/>
<dbReference type="EMBL" id="JAWXXX010000001">
    <property type="protein sequence ID" value="MDX5892549.1"/>
    <property type="molecule type" value="Genomic_DNA"/>
</dbReference>
<name>A0A023X791_RUBRA</name>
<evidence type="ECO:0000313" key="3">
    <source>
        <dbReference type="EMBL" id="MDX5892549.1"/>
    </source>
</evidence>
<dbReference type="AlphaFoldDB" id="A0A023X791"/>
<dbReference type="Pfam" id="PF13556">
    <property type="entry name" value="HTH_30"/>
    <property type="match status" value="1"/>
</dbReference>
<sequence>MEAAPSRKTSEELLGELGESGALGEFEALITPLREYDRRHNSDLLRTLRTFFEANANASEAAARLYLHRNSLNYRLERIQQLTCLDLRSPAARLALQLGLLARKSRERSGKE</sequence>
<accession>A0A023X791</accession>
<feature type="domain" description="PucR C-terminal helix-turn-helix" evidence="1">
    <location>
        <begin position="44"/>
        <end position="102"/>
    </location>
</feature>
<dbReference type="eggNOG" id="COG3835">
    <property type="taxonomic scope" value="Bacteria"/>
</dbReference>
<dbReference type="SUPFAM" id="SSF46689">
    <property type="entry name" value="Homeodomain-like"/>
    <property type="match status" value="1"/>
</dbReference>
<dbReference type="PANTHER" id="PTHR33744:SF1">
    <property type="entry name" value="DNA-BINDING TRANSCRIPTIONAL ACTIVATOR ADER"/>
    <property type="match status" value="1"/>
</dbReference>
<organism evidence="2 4">
    <name type="scientific">Rubrobacter radiotolerans</name>
    <name type="common">Arthrobacter radiotolerans</name>
    <dbReference type="NCBI Taxonomy" id="42256"/>
    <lineage>
        <taxon>Bacteria</taxon>
        <taxon>Bacillati</taxon>
        <taxon>Actinomycetota</taxon>
        <taxon>Rubrobacteria</taxon>
        <taxon>Rubrobacterales</taxon>
        <taxon>Rubrobacteraceae</taxon>
        <taxon>Rubrobacter</taxon>
    </lineage>
</organism>